<organism evidence="2 3">
    <name type="scientific">Claviceps purpurea (strain 20.1)</name>
    <name type="common">Ergot fungus</name>
    <name type="synonym">Sphacelia segetum</name>
    <dbReference type="NCBI Taxonomy" id="1111077"/>
    <lineage>
        <taxon>Eukaryota</taxon>
        <taxon>Fungi</taxon>
        <taxon>Dikarya</taxon>
        <taxon>Ascomycota</taxon>
        <taxon>Pezizomycotina</taxon>
        <taxon>Sordariomycetes</taxon>
        <taxon>Hypocreomycetidae</taxon>
        <taxon>Hypocreales</taxon>
        <taxon>Clavicipitaceae</taxon>
        <taxon>Claviceps</taxon>
    </lineage>
</organism>
<dbReference type="VEuPathDB" id="FungiDB:CPUR_05451"/>
<evidence type="ECO:0000256" key="1">
    <source>
        <dbReference type="SAM" id="MobiDB-lite"/>
    </source>
</evidence>
<name>M1WCG6_CLAP2</name>
<evidence type="ECO:0000313" key="3">
    <source>
        <dbReference type="Proteomes" id="UP000016801"/>
    </source>
</evidence>
<sequence>MPRIYIPLPQSVQRQEGVWSSRNHLLSTDQLAPNPLPTTNNLRNRAPFEAAAGEHRSEVLGVILKAHKAKATKEAQDRRNRNAQSSKRSRIQKSAEEKAKATKKEQEMKQELEDAKSESRRKDVEIERLRGVDAENERLRRENEELKQRK</sequence>
<feature type="compositionally biased region" description="Basic and acidic residues" evidence="1">
    <location>
        <begin position="71"/>
        <end position="80"/>
    </location>
</feature>
<reference evidence="2 3" key="1">
    <citation type="journal article" date="2013" name="PLoS Genet.">
        <title>Plant-symbiotic fungi as chemical engineers: Multi-genome analysis of the Clavicipitaceae reveals dynamics of alkaloid loci.</title>
        <authorList>
            <person name="Schardl C.L."/>
            <person name="Young C.A."/>
            <person name="Hesse U."/>
            <person name="Amyotte S.G."/>
            <person name="Andreeva K."/>
            <person name="Calie P.J."/>
            <person name="Fleetwood D.J."/>
            <person name="Haws D.C."/>
            <person name="Moore N."/>
            <person name="Oeser B."/>
            <person name="Panaccione D.G."/>
            <person name="Schweri K.K."/>
            <person name="Voisey C.R."/>
            <person name="Farman M.L."/>
            <person name="Jaromczyk J.W."/>
            <person name="Roe B.A."/>
            <person name="O'Sullivan D.M."/>
            <person name="Scott B."/>
            <person name="Tudzynski P."/>
            <person name="An Z."/>
            <person name="Arnaoudova E.G."/>
            <person name="Bullock C.T."/>
            <person name="Charlton N.D."/>
            <person name="Chen L."/>
            <person name="Cox M."/>
            <person name="Dinkins R.D."/>
            <person name="Florea S."/>
            <person name="Glenn A.E."/>
            <person name="Gordon A."/>
            <person name="Gueldener U."/>
            <person name="Harris D.R."/>
            <person name="Hollin W."/>
            <person name="Jaromczyk J."/>
            <person name="Johnson R.D."/>
            <person name="Khan A.K."/>
            <person name="Leistner E."/>
            <person name="Leuchtmann A."/>
            <person name="Li C."/>
            <person name="Liu J."/>
            <person name="Liu J."/>
            <person name="Liu M."/>
            <person name="Mace W."/>
            <person name="Machado C."/>
            <person name="Nagabhyru P."/>
            <person name="Pan J."/>
            <person name="Schmid J."/>
            <person name="Sugawara K."/>
            <person name="Steiner U."/>
            <person name="Takach J.E."/>
            <person name="Tanaka E."/>
            <person name="Webb J.S."/>
            <person name="Wilson E.V."/>
            <person name="Wiseman J.L."/>
            <person name="Yoshida R."/>
            <person name="Zeng Z."/>
        </authorList>
    </citation>
    <scope>NUCLEOTIDE SEQUENCE [LARGE SCALE GENOMIC DNA]</scope>
    <source>
        <strain evidence="2 3">20.1</strain>
    </source>
</reference>
<gene>
    <name evidence="2" type="ORF">CPUR_05451</name>
</gene>
<keyword evidence="3" id="KW-1185">Reference proteome</keyword>
<dbReference type="Proteomes" id="UP000016801">
    <property type="component" value="Unassembled WGS sequence"/>
</dbReference>
<dbReference type="HOGENOM" id="CLU_117264_0_0_1"/>
<evidence type="ECO:0008006" key="4">
    <source>
        <dbReference type="Google" id="ProtNLM"/>
    </source>
</evidence>
<protein>
    <recommendedName>
        <fullName evidence="4">BZIP domain-containing protein</fullName>
    </recommendedName>
</protein>
<feature type="region of interest" description="Disordered" evidence="1">
    <location>
        <begin position="69"/>
        <end position="150"/>
    </location>
</feature>
<feature type="compositionally biased region" description="Basic and acidic residues" evidence="1">
    <location>
        <begin position="93"/>
        <end position="150"/>
    </location>
</feature>
<dbReference type="OrthoDB" id="10578813at2759"/>
<dbReference type="EMBL" id="CAGA01000032">
    <property type="protein sequence ID" value="CCE31598.1"/>
    <property type="molecule type" value="Genomic_DNA"/>
</dbReference>
<accession>M1WCG6</accession>
<evidence type="ECO:0000313" key="2">
    <source>
        <dbReference type="EMBL" id="CCE31598.1"/>
    </source>
</evidence>
<dbReference type="AlphaFoldDB" id="M1WCG6"/>
<comment type="caution">
    <text evidence="2">The sequence shown here is derived from an EMBL/GenBank/DDBJ whole genome shotgun (WGS) entry which is preliminary data.</text>
</comment>
<proteinExistence type="predicted"/>